<dbReference type="PROSITE" id="PS50819">
    <property type="entry name" value="INTEIN_ENDONUCLEASE"/>
    <property type="match status" value="1"/>
</dbReference>
<dbReference type="AlphaFoldDB" id="A0A2D6M1C7"/>
<evidence type="ECO:0000313" key="2">
    <source>
        <dbReference type="EMBL" id="MAG22225.1"/>
    </source>
</evidence>
<dbReference type="EMBL" id="NZBU01000009">
    <property type="protein sequence ID" value="MAG22225.1"/>
    <property type="molecule type" value="Genomic_DNA"/>
</dbReference>
<organism evidence="2 3">
    <name type="scientific">Candidatus Iainarchaeum sp</name>
    <dbReference type="NCBI Taxonomy" id="3101447"/>
    <lineage>
        <taxon>Archaea</taxon>
        <taxon>Candidatus Iainarchaeota</taxon>
        <taxon>Candidatus Iainarchaeia</taxon>
        <taxon>Candidatus Iainarchaeales</taxon>
        <taxon>Candidatus Iainarchaeaceae</taxon>
        <taxon>Candidatus Iainarchaeum</taxon>
    </lineage>
</organism>
<comment type="caution">
    <text evidence="2">The sequence shown here is derived from an EMBL/GenBank/DDBJ whole genome shotgun (WGS) entry which is preliminary data.</text>
</comment>
<dbReference type="InterPro" id="IPR004042">
    <property type="entry name" value="Intein_endonuc_central"/>
</dbReference>
<feature type="domain" description="DOD-type homing endonuclease" evidence="1">
    <location>
        <begin position="37"/>
        <end position="194"/>
    </location>
</feature>
<evidence type="ECO:0000313" key="3">
    <source>
        <dbReference type="Proteomes" id="UP000226592"/>
    </source>
</evidence>
<dbReference type="InterPro" id="IPR027434">
    <property type="entry name" value="Homing_endonucl"/>
</dbReference>
<sequence>MNESRFIASYARQGSAKNALDNINWLPLVKTKELAELVGYVFADGSVEHSYDKIKIRPKGADFISDSSVLRNRVRFLFNTVFNVEPKDHLFRNTKGLRLRNAAAARALWLLGIPMGRKVSQYYNVPGWIKIANKEIKSAFIKAYFDCDASKPYKLFKKKATFGIRLTVNKEEEKVSNGLVFLNAIKEMLQEFEVVCNGPYVRKSKIYINKKGVKTIMLELLVQRQQAFLNYFKHIGFTEPSKKEKIKEYAKVIISNTNYRL</sequence>
<dbReference type="GO" id="GO:0004519">
    <property type="term" value="F:endonuclease activity"/>
    <property type="evidence" value="ECO:0007669"/>
    <property type="project" value="InterPro"/>
</dbReference>
<proteinExistence type="predicted"/>
<evidence type="ECO:0000259" key="1">
    <source>
        <dbReference type="PROSITE" id="PS50819"/>
    </source>
</evidence>
<protein>
    <recommendedName>
        <fullName evidence="1">DOD-type homing endonuclease domain-containing protein</fullName>
    </recommendedName>
</protein>
<name>A0A2D6M1C7_9ARCH</name>
<dbReference type="Gene3D" id="3.10.28.10">
    <property type="entry name" value="Homing endonucleases"/>
    <property type="match status" value="1"/>
</dbReference>
<gene>
    <name evidence="2" type="ORF">CL943_02890</name>
</gene>
<accession>A0A2D6M1C7</accession>
<dbReference type="Proteomes" id="UP000226592">
    <property type="component" value="Unassembled WGS sequence"/>
</dbReference>
<reference evidence="3" key="1">
    <citation type="submission" date="2017-09" db="EMBL/GenBank/DDBJ databases">
        <title>The Reconstruction of 2,631 Draft Metagenome-Assembled Genomes from the Global Oceans.</title>
        <authorList>
            <person name="Tully B.J."/>
            <person name="Graham E.D."/>
            <person name="Heidelberg J.F."/>
        </authorList>
    </citation>
    <scope>NUCLEOTIDE SEQUENCE [LARGE SCALE GENOMIC DNA]</scope>
</reference>